<feature type="compositionally biased region" description="Basic and acidic residues" evidence="4">
    <location>
        <begin position="208"/>
        <end position="218"/>
    </location>
</feature>
<dbReference type="PANTHER" id="PTHR13486">
    <property type="entry name" value="TELOMERE LENGTH AND SILENCING PROTEIN 1 TLS1 FAMILY MEMBER"/>
    <property type="match status" value="1"/>
</dbReference>
<keyword evidence="6" id="KW-1185">Reference proteome</keyword>
<feature type="compositionally biased region" description="Low complexity" evidence="4">
    <location>
        <begin position="343"/>
        <end position="352"/>
    </location>
</feature>
<dbReference type="RefSeq" id="XP_064706193.1">
    <property type="nucleotide sequence ID" value="XM_064845968.1"/>
</dbReference>
<evidence type="ECO:0000256" key="2">
    <source>
        <dbReference type="ARBA" id="ARBA00007643"/>
    </source>
</evidence>
<reference evidence="5 6" key="1">
    <citation type="submission" date="2023-08" db="EMBL/GenBank/DDBJ databases">
        <title>Black Yeasts Isolated from many extreme environments.</title>
        <authorList>
            <person name="Coleine C."/>
            <person name="Stajich J.E."/>
            <person name="Selbmann L."/>
        </authorList>
    </citation>
    <scope>NUCLEOTIDE SEQUENCE [LARGE SCALE GENOMIC DNA]</scope>
    <source>
        <strain evidence="5 6">CCFEE 5792</strain>
    </source>
</reference>
<sequence>MEELPVFRAAKRRKHTKGPSQIVPDSATVEPGSPSKRQPSGENITSEDSDSGDTRVTSLIKARKNLRRPTTGVHFSTSKTRLGEDDDNNGALVKTDQAVDRPIDITQRFVGSSGQVVNVDQHMIAFVDSEMAKRREMQSPSLENVTKSTNHENPENAQTSNGIPISIRQGTSTNPGSIQQLSEVDLGSSAHELNLARTQAALERARLGKAPIEEEQAKPLKPRKPRLGRDGKPMKPRPRKRRNSDDIARDALVEQVLHENRLDLYEASTSGQAPGGTPDISAADTAQQDERLAEEFRQNFLDAVAQRQQRNKAASQPKVPGATTETKGPKLGGSRSARAKMAQYQQQQQGKK</sequence>
<dbReference type="Pfam" id="PF07052">
    <property type="entry name" value="Hep_59"/>
    <property type="match status" value="1"/>
</dbReference>
<evidence type="ECO:0000313" key="5">
    <source>
        <dbReference type="EMBL" id="KAK5052493.1"/>
    </source>
</evidence>
<dbReference type="Proteomes" id="UP001358417">
    <property type="component" value="Unassembled WGS sequence"/>
</dbReference>
<name>A0AAV9N9G0_9EURO</name>
<accession>A0AAV9N9G0</accession>
<dbReference type="GO" id="GO:0005681">
    <property type="term" value="C:spliceosomal complex"/>
    <property type="evidence" value="ECO:0007669"/>
    <property type="project" value="TreeGrafter"/>
</dbReference>
<dbReference type="AlphaFoldDB" id="A0AAV9N9G0"/>
<evidence type="ECO:0000313" key="6">
    <source>
        <dbReference type="Proteomes" id="UP001358417"/>
    </source>
</evidence>
<feature type="region of interest" description="Disordered" evidence="4">
    <location>
        <begin position="268"/>
        <end position="352"/>
    </location>
</feature>
<comment type="subcellular location">
    <subcellularLocation>
        <location evidence="1">Nucleus</location>
    </subcellularLocation>
</comment>
<feature type="region of interest" description="Disordered" evidence="4">
    <location>
        <begin position="1"/>
        <end position="89"/>
    </location>
</feature>
<evidence type="ECO:0000256" key="4">
    <source>
        <dbReference type="SAM" id="MobiDB-lite"/>
    </source>
</evidence>
<dbReference type="PANTHER" id="PTHR13486:SF2">
    <property type="entry name" value="SPLICING FACTOR C9ORF78"/>
    <property type="match status" value="1"/>
</dbReference>
<evidence type="ECO:0000256" key="3">
    <source>
        <dbReference type="ARBA" id="ARBA00023242"/>
    </source>
</evidence>
<feature type="region of interest" description="Disordered" evidence="4">
    <location>
        <begin position="137"/>
        <end position="179"/>
    </location>
</feature>
<comment type="similarity">
    <text evidence="2">Belongs to the TLS1 family.</text>
</comment>
<feature type="compositionally biased region" description="Polar residues" evidence="4">
    <location>
        <begin position="155"/>
        <end position="179"/>
    </location>
</feature>
<feature type="compositionally biased region" description="Basic and acidic residues" evidence="4">
    <location>
        <begin position="288"/>
        <end position="297"/>
    </location>
</feature>
<feature type="region of interest" description="Disordered" evidence="4">
    <location>
        <begin position="208"/>
        <end position="247"/>
    </location>
</feature>
<comment type="caution">
    <text evidence="5">The sequence shown here is derived from an EMBL/GenBank/DDBJ whole genome shotgun (WGS) entry which is preliminary data.</text>
</comment>
<keyword evidence="3" id="KW-0539">Nucleus</keyword>
<protein>
    <submittedName>
        <fullName evidence="5">Uncharacterized protein</fullName>
    </submittedName>
</protein>
<dbReference type="InterPro" id="IPR010756">
    <property type="entry name" value="Tls1-like"/>
</dbReference>
<dbReference type="EMBL" id="JAVRRD010000013">
    <property type="protein sequence ID" value="KAK5052493.1"/>
    <property type="molecule type" value="Genomic_DNA"/>
</dbReference>
<proteinExistence type="inferred from homology"/>
<gene>
    <name evidence="5" type="ORF">LTR84_002357</name>
</gene>
<feature type="compositionally biased region" description="Polar residues" evidence="4">
    <location>
        <begin position="138"/>
        <end position="148"/>
    </location>
</feature>
<organism evidence="5 6">
    <name type="scientific">Exophiala bonariae</name>
    <dbReference type="NCBI Taxonomy" id="1690606"/>
    <lineage>
        <taxon>Eukaryota</taxon>
        <taxon>Fungi</taxon>
        <taxon>Dikarya</taxon>
        <taxon>Ascomycota</taxon>
        <taxon>Pezizomycotina</taxon>
        <taxon>Eurotiomycetes</taxon>
        <taxon>Chaetothyriomycetidae</taxon>
        <taxon>Chaetothyriales</taxon>
        <taxon>Herpotrichiellaceae</taxon>
        <taxon>Exophiala</taxon>
    </lineage>
</organism>
<dbReference type="GO" id="GO:0000398">
    <property type="term" value="P:mRNA splicing, via spliceosome"/>
    <property type="evidence" value="ECO:0007669"/>
    <property type="project" value="TreeGrafter"/>
</dbReference>
<dbReference type="GeneID" id="89970566"/>
<feature type="compositionally biased region" description="Polar residues" evidence="4">
    <location>
        <begin position="35"/>
        <end position="44"/>
    </location>
</feature>
<evidence type="ECO:0000256" key="1">
    <source>
        <dbReference type="ARBA" id="ARBA00004123"/>
    </source>
</evidence>